<feature type="domain" description="Hikeshi-like N-terminal" evidence="3">
    <location>
        <begin position="5"/>
        <end position="152"/>
    </location>
</feature>
<feature type="region of interest" description="Disordered" evidence="2">
    <location>
        <begin position="153"/>
        <end position="175"/>
    </location>
</feature>
<dbReference type="STRING" id="264951.A0A443I1F4"/>
<dbReference type="GO" id="GO:0006606">
    <property type="term" value="P:protein import into nucleus"/>
    <property type="evidence" value="ECO:0007669"/>
    <property type="project" value="TreeGrafter"/>
</dbReference>
<dbReference type="InterPro" id="IPR008493">
    <property type="entry name" value="Hikeshi-like_N"/>
</dbReference>
<feature type="region of interest" description="Disordered" evidence="2">
    <location>
        <begin position="92"/>
        <end position="125"/>
    </location>
</feature>
<name>A0A443I1F4_BYSSP</name>
<dbReference type="GeneID" id="39599155"/>
<dbReference type="GO" id="GO:0005634">
    <property type="term" value="C:nucleus"/>
    <property type="evidence" value="ECO:0007669"/>
    <property type="project" value="TreeGrafter"/>
</dbReference>
<protein>
    <submittedName>
        <fullName evidence="5">Uncharacterized protein</fullName>
    </submittedName>
</protein>
<dbReference type="InterPro" id="IPR031318">
    <property type="entry name" value="OPI10"/>
</dbReference>
<comment type="similarity">
    <text evidence="1">Belongs to the OPI10 family.</text>
</comment>
<comment type="caution">
    <text evidence="5">The sequence shown here is derived from an EMBL/GenBank/DDBJ whole genome shotgun (WGS) entry which is preliminary data.</text>
</comment>
<reference evidence="5 6" key="1">
    <citation type="journal article" date="2018" name="Front. Microbiol.">
        <title>Genomic and genetic insights into a cosmopolitan fungus, Paecilomyces variotii (Eurotiales).</title>
        <authorList>
            <person name="Urquhart A.S."/>
            <person name="Mondo S.J."/>
            <person name="Makela M.R."/>
            <person name="Hane J.K."/>
            <person name="Wiebenga A."/>
            <person name="He G."/>
            <person name="Mihaltcheva S."/>
            <person name="Pangilinan J."/>
            <person name="Lipzen A."/>
            <person name="Barry K."/>
            <person name="de Vries R.P."/>
            <person name="Grigoriev I.V."/>
            <person name="Idnurm A."/>
        </authorList>
    </citation>
    <scope>NUCLEOTIDE SEQUENCE [LARGE SCALE GENOMIC DNA]</scope>
    <source>
        <strain evidence="5 6">CBS 101075</strain>
    </source>
</reference>
<evidence type="ECO:0000259" key="4">
    <source>
        <dbReference type="Pfam" id="PF21057"/>
    </source>
</evidence>
<dbReference type="PANTHER" id="PTHR12925">
    <property type="entry name" value="HIKESHI FAMILY MEMBER"/>
    <property type="match status" value="1"/>
</dbReference>
<dbReference type="VEuPathDB" id="FungiDB:C8Q69DRAFT_457116"/>
<keyword evidence="6" id="KW-1185">Reference proteome</keyword>
<dbReference type="RefSeq" id="XP_028487550.1">
    <property type="nucleotide sequence ID" value="XM_028629878.1"/>
</dbReference>
<gene>
    <name evidence="5" type="ORF">C8Q69DRAFT_457116</name>
</gene>
<dbReference type="Pfam" id="PF05603">
    <property type="entry name" value="Hikeshi-like_N"/>
    <property type="match status" value="1"/>
</dbReference>
<dbReference type="AlphaFoldDB" id="A0A443I1F4"/>
<dbReference type="Proteomes" id="UP000283841">
    <property type="component" value="Unassembled WGS sequence"/>
</dbReference>
<dbReference type="GO" id="GO:0005829">
    <property type="term" value="C:cytosol"/>
    <property type="evidence" value="ECO:0007669"/>
    <property type="project" value="TreeGrafter"/>
</dbReference>
<accession>A0A443I1F4</accession>
<dbReference type="OrthoDB" id="10248398at2759"/>
<dbReference type="PANTHER" id="PTHR12925:SF0">
    <property type="entry name" value="PROTEIN HIKESHI"/>
    <property type="match status" value="1"/>
</dbReference>
<feature type="compositionally biased region" description="Basic and acidic residues" evidence="2">
    <location>
        <begin position="94"/>
        <end position="107"/>
    </location>
</feature>
<feature type="compositionally biased region" description="Polar residues" evidence="2">
    <location>
        <begin position="157"/>
        <end position="175"/>
    </location>
</feature>
<organism evidence="5 6">
    <name type="scientific">Byssochlamys spectabilis</name>
    <name type="common">Paecilomyces variotii</name>
    <dbReference type="NCBI Taxonomy" id="264951"/>
    <lineage>
        <taxon>Eukaryota</taxon>
        <taxon>Fungi</taxon>
        <taxon>Dikarya</taxon>
        <taxon>Ascomycota</taxon>
        <taxon>Pezizomycotina</taxon>
        <taxon>Eurotiomycetes</taxon>
        <taxon>Eurotiomycetidae</taxon>
        <taxon>Eurotiales</taxon>
        <taxon>Thermoascaceae</taxon>
        <taxon>Paecilomyces</taxon>
    </lineage>
</organism>
<proteinExistence type="inferred from homology"/>
<evidence type="ECO:0000313" key="5">
    <source>
        <dbReference type="EMBL" id="RWQ97905.1"/>
    </source>
</evidence>
<dbReference type="InterPro" id="IPR048364">
    <property type="entry name" value="Hikeshi-like_C"/>
</dbReference>
<feature type="domain" description="Hikeshi-like C-terminal" evidence="4">
    <location>
        <begin position="178"/>
        <end position="234"/>
    </location>
</feature>
<evidence type="ECO:0000256" key="2">
    <source>
        <dbReference type="SAM" id="MobiDB-lite"/>
    </source>
</evidence>
<dbReference type="Pfam" id="PF21057">
    <property type="entry name" value="Hikeshi-like_C"/>
    <property type="match status" value="1"/>
</dbReference>
<evidence type="ECO:0000259" key="3">
    <source>
        <dbReference type="Pfam" id="PF05603"/>
    </source>
</evidence>
<dbReference type="GO" id="GO:0061608">
    <property type="term" value="F:nuclear import signal receptor activity"/>
    <property type="evidence" value="ECO:0007669"/>
    <property type="project" value="TreeGrafter"/>
</dbReference>
<evidence type="ECO:0000256" key="1">
    <source>
        <dbReference type="ARBA" id="ARBA00006623"/>
    </source>
</evidence>
<evidence type="ECO:0000313" key="6">
    <source>
        <dbReference type="Proteomes" id="UP000283841"/>
    </source>
</evidence>
<dbReference type="EMBL" id="RCNU01000002">
    <property type="protein sequence ID" value="RWQ97905.1"/>
    <property type="molecule type" value="Genomic_DNA"/>
</dbReference>
<sequence>MFSVVIPGRPCLTDISTIDPQPNGQATKFAFTFPSNPRFAHVAVFFLPGTVLPPDTAAAIYIQLPESNPTPNGPQFKFLGAIANEKPSAIFRVRSSEPSDQPRRSEAEEQDEMLDEGASNLSGGQSMGGTVVLGISVEPVQSVAAQLAELRARGNPTAPSTALVRQSPEQQRQNKQVTTKVLAQRIIGNAFNFLASFAESSPQKGEEVVPLKAFRDWWSKFERRIDMDPTFLEKEDPNA</sequence>